<protein>
    <submittedName>
        <fullName evidence="2">Uncharacterized protein</fullName>
    </submittedName>
</protein>
<keyword evidence="3" id="KW-1185">Reference proteome</keyword>
<dbReference type="OrthoDB" id="5985686at2759"/>
<name>A0A2B4R9U6_STYPI</name>
<dbReference type="InterPro" id="IPR012340">
    <property type="entry name" value="NA-bd_OB-fold"/>
</dbReference>
<dbReference type="SUPFAM" id="SSF50249">
    <property type="entry name" value="Nucleic acid-binding proteins"/>
    <property type="match status" value="1"/>
</dbReference>
<reference evidence="3" key="1">
    <citation type="journal article" date="2017" name="bioRxiv">
        <title>Comparative analysis of the genomes of Stylophora pistillata and Acropora digitifera provides evidence for extensive differences between species of corals.</title>
        <authorList>
            <person name="Voolstra C.R."/>
            <person name="Li Y."/>
            <person name="Liew Y.J."/>
            <person name="Baumgarten S."/>
            <person name="Zoccola D."/>
            <person name="Flot J.-F."/>
            <person name="Tambutte S."/>
            <person name="Allemand D."/>
            <person name="Aranda M."/>
        </authorList>
    </citation>
    <scope>NUCLEOTIDE SEQUENCE [LARGE SCALE GENOMIC DNA]</scope>
</reference>
<evidence type="ECO:0000313" key="2">
    <source>
        <dbReference type="EMBL" id="PFX13002.1"/>
    </source>
</evidence>
<feature type="compositionally biased region" description="Polar residues" evidence="1">
    <location>
        <begin position="27"/>
        <end position="37"/>
    </location>
</feature>
<dbReference type="AlphaFoldDB" id="A0A2B4R9U6"/>
<proteinExistence type="predicted"/>
<gene>
    <name evidence="2" type="ORF">AWC38_SpisGene22959</name>
</gene>
<dbReference type="PANTHER" id="PTHR33395">
    <property type="entry name" value="TRANSCRIPTASE, PUTATIVE-RELATED-RELATED"/>
    <property type="match status" value="1"/>
</dbReference>
<sequence length="641" mass="72954">MLSSGRPFRPHDDSGRNPPGFSEINRDTANMSQSSDSSPKKNYQESKSTSLEGYMHGLSKIKTALNGTTCYFDPKLQTSNDKTVRLVCFSPPKRSVLLTAYEKIPPVKIQANLNPIKRLNSDLEEYTVPKSAKIMPTELKFNFNENFDNHLHAVSQALQANIYTTVDLKVKVIIKEENKNPIVQDTKTRYKCDTLVADETGCAKLVLWVNTINEVARGKSYLFKNVAVPIFDCEKYLNTNEFTTVEEIDDIQNINVDAPEIKSNLPKVKVPTFILFVSFAPFFVISVAALLPPLDLIITDAPDRIMNIATLTPLLAGLVTDHDLLEFDLVARPRRVKKPARYAYKFKSANFEKLKLQIMQSSAISNRVLCDSDVDAYWSIWKSALLDVIDANLPKARVRDLNTPPWIDKEVRHFLERKESARRAAKKHNNAFNLEKFRTLRKVSKAWINRKLKEYLTSLGDNLKANPKRFWSYPRHRTKSNSIPANVTYGGRQIFSGVEMAEAFNKFFYSTFTHAPEVPLDPFTPPDDRLPVFDNLVLCEDEVYKVLSNLTRVSKVLERCILEHFNDFLFPLFDNAQHGFPQGRSIVTQLLTFYHEIGQSLDKGLQSDIVYLDIAQAFDIVSHQGLLLKLSQYGDSGKLLQ</sequence>
<dbReference type="GO" id="GO:0031012">
    <property type="term" value="C:extracellular matrix"/>
    <property type="evidence" value="ECO:0007669"/>
    <property type="project" value="TreeGrafter"/>
</dbReference>
<dbReference type="Proteomes" id="UP000225706">
    <property type="component" value="Unassembled WGS sequence"/>
</dbReference>
<accession>A0A2B4R9U6</accession>
<evidence type="ECO:0000313" key="3">
    <source>
        <dbReference type="Proteomes" id="UP000225706"/>
    </source>
</evidence>
<dbReference type="PANTHER" id="PTHR33395:SF22">
    <property type="entry name" value="REVERSE TRANSCRIPTASE DOMAIN-CONTAINING PROTEIN"/>
    <property type="match status" value="1"/>
</dbReference>
<evidence type="ECO:0000256" key="1">
    <source>
        <dbReference type="SAM" id="MobiDB-lite"/>
    </source>
</evidence>
<dbReference type="Gene3D" id="2.40.50.140">
    <property type="entry name" value="Nucleic acid-binding proteins"/>
    <property type="match status" value="1"/>
</dbReference>
<comment type="caution">
    <text evidence="2">The sequence shown here is derived from an EMBL/GenBank/DDBJ whole genome shotgun (WGS) entry which is preliminary data.</text>
</comment>
<feature type="region of interest" description="Disordered" evidence="1">
    <location>
        <begin position="1"/>
        <end position="48"/>
    </location>
</feature>
<organism evidence="2 3">
    <name type="scientific">Stylophora pistillata</name>
    <name type="common">Smooth cauliflower coral</name>
    <dbReference type="NCBI Taxonomy" id="50429"/>
    <lineage>
        <taxon>Eukaryota</taxon>
        <taxon>Metazoa</taxon>
        <taxon>Cnidaria</taxon>
        <taxon>Anthozoa</taxon>
        <taxon>Hexacorallia</taxon>
        <taxon>Scleractinia</taxon>
        <taxon>Astrocoeniina</taxon>
        <taxon>Pocilloporidae</taxon>
        <taxon>Stylophora</taxon>
    </lineage>
</organism>
<dbReference type="EMBL" id="LSMT01001101">
    <property type="protein sequence ID" value="PFX13002.1"/>
    <property type="molecule type" value="Genomic_DNA"/>
</dbReference>